<protein>
    <recommendedName>
        <fullName evidence="11">Transmembrane protein</fullName>
    </recommendedName>
</protein>
<keyword evidence="5 7" id="KW-0472">Membrane</keyword>
<keyword evidence="8" id="KW-0732">Signal</keyword>
<dbReference type="PANTHER" id="PTHR13624:SF6">
    <property type="entry name" value="EMEI"/>
    <property type="match status" value="1"/>
</dbReference>
<dbReference type="InterPro" id="IPR019395">
    <property type="entry name" value="Transmembrane_161A/B"/>
</dbReference>
<dbReference type="InParanoid" id="A0A1X7UX40"/>
<accession>A0A1X7UX40</accession>
<dbReference type="OrthoDB" id="784140at2759"/>
<feature type="transmembrane region" description="Helical" evidence="7">
    <location>
        <begin position="380"/>
        <end position="403"/>
    </location>
</feature>
<evidence type="ECO:0000256" key="6">
    <source>
        <dbReference type="ARBA" id="ARBA00023180"/>
    </source>
</evidence>
<dbReference type="AlphaFoldDB" id="A0A1X7UX40"/>
<evidence type="ECO:0000256" key="5">
    <source>
        <dbReference type="ARBA" id="ARBA00023136"/>
    </source>
</evidence>
<keyword evidence="6" id="KW-0325">Glycoprotein</keyword>
<feature type="transmembrane region" description="Helical" evidence="7">
    <location>
        <begin position="424"/>
        <end position="449"/>
    </location>
</feature>
<keyword evidence="10" id="KW-1185">Reference proteome</keyword>
<feature type="signal peptide" evidence="8">
    <location>
        <begin position="1"/>
        <end position="15"/>
    </location>
</feature>
<feature type="transmembrane region" description="Helical" evidence="7">
    <location>
        <begin position="136"/>
        <end position="155"/>
    </location>
</feature>
<comment type="similarity">
    <text evidence="2">Belongs to the TMEM161 family.</text>
</comment>
<feature type="transmembrane region" description="Helical" evidence="7">
    <location>
        <begin position="315"/>
        <end position="336"/>
    </location>
</feature>
<dbReference type="Pfam" id="PF10268">
    <property type="entry name" value="Tmemb_161AB"/>
    <property type="match status" value="1"/>
</dbReference>
<sequence>MALFGFNVVLTMIVASVIHKLGPHYSFGRWFLTRGLHYYTVPVDSILISHVATHNSETSKKIPKSLPLDSSLYLKRIGPIPLTPMPINYAVILLTFYYKECKWILDLFMAVLFVTLVTFVVYIFNPVWHCSQVNMSSVWIGFIFMYTLIQLYKLSTVYLSSELPKERITLVVLSLFLFVCILAFLPLDGSVFDFKLYLGYIDFINGLLITLTPAVINNTNIHTIDRATVESYVPFKLYLLMIVSIGTYVGFVLVFPVLNYTKLHFETVNDSKGLVLRTLLHINYIFPLVTLTLWFRTIAWNDEALPPNAIPVNPVYRFLLVIVLCCLRLSLFQLHMKTYLARAKDSLNNLRSTKPRVTVGDFKLKVKSIFSFYGGASLQYFGPVIFLTTIQLLYLISSSYLDILDCSQFHKMRDARGVFYLSVYRYPLSFLTWWVLFVLFFVSSAGSLIDAAI</sequence>
<feature type="transmembrane region" description="Helical" evidence="7">
    <location>
        <begin position="104"/>
        <end position="124"/>
    </location>
</feature>
<dbReference type="Proteomes" id="UP000007879">
    <property type="component" value="Unassembled WGS sequence"/>
</dbReference>
<evidence type="ECO:0000313" key="10">
    <source>
        <dbReference type="Proteomes" id="UP000007879"/>
    </source>
</evidence>
<dbReference type="KEGG" id="aqu:105312755"/>
<evidence type="ECO:0000256" key="4">
    <source>
        <dbReference type="ARBA" id="ARBA00022989"/>
    </source>
</evidence>
<reference evidence="9" key="2">
    <citation type="submission" date="2017-05" db="UniProtKB">
        <authorList>
            <consortium name="EnsemblMetazoa"/>
        </authorList>
    </citation>
    <scope>IDENTIFICATION</scope>
</reference>
<dbReference type="EnsemblMetazoa" id="Aqu2.1.31932_001">
    <property type="protein sequence ID" value="Aqu2.1.31932_001"/>
    <property type="gene ID" value="Aqu2.1.31932"/>
</dbReference>
<evidence type="ECO:0008006" key="11">
    <source>
        <dbReference type="Google" id="ProtNLM"/>
    </source>
</evidence>
<feature type="chain" id="PRO_5013208426" description="Transmembrane protein" evidence="8">
    <location>
        <begin position="16"/>
        <end position="453"/>
    </location>
</feature>
<reference evidence="10" key="1">
    <citation type="journal article" date="2010" name="Nature">
        <title>The Amphimedon queenslandica genome and the evolution of animal complexity.</title>
        <authorList>
            <person name="Srivastava M."/>
            <person name="Simakov O."/>
            <person name="Chapman J."/>
            <person name="Fahey B."/>
            <person name="Gauthier M.E."/>
            <person name="Mitros T."/>
            <person name="Richards G.S."/>
            <person name="Conaco C."/>
            <person name="Dacre M."/>
            <person name="Hellsten U."/>
            <person name="Larroux C."/>
            <person name="Putnam N.H."/>
            <person name="Stanke M."/>
            <person name="Adamska M."/>
            <person name="Darling A."/>
            <person name="Degnan S.M."/>
            <person name="Oakley T.H."/>
            <person name="Plachetzki D.C."/>
            <person name="Zhai Y."/>
            <person name="Adamski M."/>
            <person name="Calcino A."/>
            <person name="Cummins S.F."/>
            <person name="Goodstein D.M."/>
            <person name="Harris C."/>
            <person name="Jackson D.J."/>
            <person name="Leys S.P."/>
            <person name="Shu S."/>
            <person name="Woodcroft B.J."/>
            <person name="Vervoort M."/>
            <person name="Kosik K.S."/>
            <person name="Manning G."/>
            <person name="Degnan B.M."/>
            <person name="Rokhsar D.S."/>
        </authorList>
    </citation>
    <scope>NUCLEOTIDE SEQUENCE [LARGE SCALE GENOMIC DNA]</scope>
</reference>
<name>A0A1X7UX40_AMPQE</name>
<dbReference type="GO" id="GO:0016020">
    <property type="term" value="C:membrane"/>
    <property type="evidence" value="ECO:0007669"/>
    <property type="project" value="UniProtKB-SubCell"/>
</dbReference>
<keyword evidence="4 7" id="KW-1133">Transmembrane helix</keyword>
<evidence type="ECO:0000256" key="1">
    <source>
        <dbReference type="ARBA" id="ARBA00004141"/>
    </source>
</evidence>
<dbReference type="eggNOG" id="KOG3978">
    <property type="taxonomic scope" value="Eukaryota"/>
</dbReference>
<dbReference type="EnsemblMetazoa" id="XM_011405641.2">
    <property type="protein sequence ID" value="XP_011403943.1"/>
    <property type="gene ID" value="LOC105312755"/>
</dbReference>
<feature type="transmembrane region" description="Helical" evidence="7">
    <location>
        <begin position="167"/>
        <end position="185"/>
    </location>
</feature>
<evidence type="ECO:0000256" key="8">
    <source>
        <dbReference type="SAM" id="SignalP"/>
    </source>
</evidence>
<evidence type="ECO:0000256" key="7">
    <source>
        <dbReference type="SAM" id="Phobius"/>
    </source>
</evidence>
<organism evidence="9">
    <name type="scientific">Amphimedon queenslandica</name>
    <name type="common">Sponge</name>
    <dbReference type="NCBI Taxonomy" id="400682"/>
    <lineage>
        <taxon>Eukaryota</taxon>
        <taxon>Metazoa</taxon>
        <taxon>Porifera</taxon>
        <taxon>Demospongiae</taxon>
        <taxon>Heteroscleromorpha</taxon>
        <taxon>Haplosclerida</taxon>
        <taxon>Niphatidae</taxon>
        <taxon>Amphimedon</taxon>
    </lineage>
</organism>
<comment type="subcellular location">
    <subcellularLocation>
        <location evidence="1">Membrane</location>
        <topology evidence="1">Multi-pass membrane protein</topology>
    </subcellularLocation>
</comment>
<dbReference type="PANTHER" id="PTHR13624">
    <property type="entry name" value="RE42071P"/>
    <property type="match status" value="1"/>
</dbReference>
<keyword evidence="3 7" id="KW-0812">Transmembrane</keyword>
<dbReference type="STRING" id="400682.A0A1X7UX40"/>
<evidence type="ECO:0000256" key="3">
    <source>
        <dbReference type="ARBA" id="ARBA00022692"/>
    </source>
</evidence>
<feature type="transmembrane region" description="Helical" evidence="7">
    <location>
        <begin position="77"/>
        <end position="97"/>
    </location>
</feature>
<evidence type="ECO:0000313" key="9">
    <source>
        <dbReference type="EnsemblMetazoa" id="Aqu2.1.31932_001"/>
    </source>
</evidence>
<gene>
    <name evidence="9" type="primary">105312755</name>
</gene>
<evidence type="ECO:0000256" key="2">
    <source>
        <dbReference type="ARBA" id="ARBA00009706"/>
    </source>
</evidence>
<dbReference type="OMA" id="RFALMPI"/>
<feature type="transmembrane region" description="Helical" evidence="7">
    <location>
        <begin position="237"/>
        <end position="258"/>
    </location>
</feature>
<proteinExistence type="inferred from homology"/>
<feature type="transmembrane region" description="Helical" evidence="7">
    <location>
        <begin position="278"/>
        <end position="295"/>
    </location>
</feature>